<sequence length="374" mass="39387">MVVVLGAGLVVGLAPAAGAEAGTSRLRVGERLSAGQWLASPGGNLRLEMQHDGNLVLYAPGGNPRWHTHTDGNAGAWLTMQSDGNLVLYSADNRALWNSQTPGSGGSFVQVQDDGNVVVYTAQPRAVWQSGTTYHPSRITTGQTLPAGQRLQSPNGAYEAVMQSDGNFVLYGPTGWMWQSGTSGTGATRLAVQTDGNLVLYDAAGRWTWQSGTAGRGAGFLQVQDDGNLVMYDAASRWTWQSYTYPGYQPPTVPRATPGEVAVAFATQQIGKPYVWGATGPNAYDCSGLTLKAWAAAGVAIPRTSAGQYAGLPRVPRSQARPGDIVAWASGGQISHVAIYVGDNKIIEAANRTTGVRLGTIWGTPQPYVLRPAG</sequence>
<dbReference type="Gene3D" id="3.90.1720.10">
    <property type="entry name" value="endopeptidase domain like (from Nostoc punctiforme)"/>
    <property type="match status" value="1"/>
</dbReference>
<dbReference type="AlphaFoldDB" id="D5UG11"/>
<dbReference type="STRING" id="446466.Cfla_2139"/>
<dbReference type="PANTHER" id="PTHR47359">
    <property type="entry name" value="PEPTIDOGLYCAN DL-ENDOPEPTIDASE CWLO"/>
    <property type="match status" value="1"/>
</dbReference>
<dbReference type="EMBL" id="CP001964">
    <property type="protein sequence ID" value="ADG75034.1"/>
    <property type="molecule type" value="Genomic_DNA"/>
</dbReference>
<keyword evidence="4" id="KW-0788">Thiol protease</keyword>
<dbReference type="SMART" id="SM00108">
    <property type="entry name" value="B_lectin"/>
    <property type="match status" value="2"/>
</dbReference>
<evidence type="ECO:0000313" key="7">
    <source>
        <dbReference type="EMBL" id="ADG75034.1"/>
    </source>
</evidence>
<organism evidence="7 8">
    <name type="scientific">Cellulomonas flavigena (strain ATCC 482 / DSM 20109 / BCRC 11376 / JCM 18109 / NBRC 3775 / NCIMB 8073 / NRS 134)</name>
    <dbReference type="NCBI Taxonomy" id="446466"/>
    <lineage>
        <taxon>Bacteria</taxon>
        <taxon>Bacillati</taxon>
        <taxon>Actinomycetota</taxon>
        <taxon>Actinomycetes</taxon>
        <taxon>Micrococcales</taxon>
        <taxon>Cellulomonadaceae</taxon>
        <taxon>Cellulomonas</taxon>
    </lineage>
</organism>
<dbReference type="GO" id="GO:0006508">
    <property type="term" value="P:proteolysis"/>
    <property type="evidence" value="ECO:0007669"/>
    <property type="project" value="UniProtKB-KW"/>
</dbReference>
<evidence type="ECO:0000256" key="1">
    <source>
        <dbReference type="ARBA" id="ARBA00007074"/>
    </source>
</evidence>
<dbReference type="KEGG" id="cfl:Cfla_2139"/>
<dbReference type="InterPro" id="IPR001480">
    <property type="entry name" value="Bulb-type_lectin_dom"/>
</dbReference>
<dbReference type="PROSITE" id="PS51935">
    <property type="entry name" value="NLPC_P60"/>
    <property type="match status" value="1"/>
</dbReference>
<feature type="domain" description="Bulb-type lectin" evidence="5">
    <location>
        <begin position="23"/>
        <end position="132"/>
    </location>
</feature>
<comment type="similarity">
    <text evidence="1">Belongs to the peptidase C40 family.</text>
</comment>
<protein>
    <submittedName>
        <fullName evidence="7">NLP/P60 protein</fullName>
    </submittedName>
</protein>
<dbReference type="eggNOG" id="COG0791">
    <property type="taxonomic scope" value="Bacteria"/>
</dbReference>
<name>D5UG11_CELFN</name>
<proteinExistence type="inferred from homology"/>
<dbReference type="InterPro" id="IPR036426">
    <property type="entry name" value="Bulb-type_lectin_dom_sf"/>
</dbReference>
<feature type="domain" description="NlpC/P60" evidence="6">
    <location>
        <begin position="256"/>
        <end position="374"/>
    </location>
</feature>
<keyword evidence="2" id="KW-0645">Protease</keyword>
<evidence type="ECO:0000256" key="2">
    <source>
        <dbReference type="ARBA" id="ARBA00022670"/>
    </source>
</evidence>
<evidence type="ECO:0000313" key="8">
    <source>
        <dbReference type="Proteomes" id="UP000000849"/>
    </source>
</evidence>
<reference evidence="7 8" key="1">
    <citation type="journal article" date="2010" name="Stand. Genomic Sci.">
        <title>Complete genome sequence of Cellulomonas flavigena type strain (134).</title>
        <authorList>
            <person name="Abt B."/>
            <person name="Foster B."/>
            <person name="Lapidus A."/>
            <person name="Clum A."/>
            <person name="Sun H."/>
            <person name="Pukall R."/>
            <person name="Lucas S."/>
            <person name="Glavina Del Rio T."/>
            <person name="Nolan M."/>
            <person name="Tice H."/>
            <person name="Cheng J.F."/>
            <person name="Pitluck S."/>
            <person name="Liolios K."/>
            <person name="Ivanova N."/>
            <person name="Mavromatis K."/>
            <person name="Ovchinnikova G."/>
            <person name="Pati A."/>
            <person name="Goodwin L."/>
            <person name="Chen A."/>
            <person name="Palaniappan K."/>
            <person name="Land M."/>
            <person name="Hauser L."/>
            <person name="Chang Y.J."/>
            <person name="Jeffries C.D."/>
            <person name="Rohde M."/>
            <person name="Goker M."/>
            <person name="Woyke T."/>
            <person name="Bristow J."/>
            <person name="Eisen J.A."/>
            <person name="Markowitz V."/>
            <person name="Hugenholtz P."/>
            <person name="Kyrpides N.C."/>
            <person name="Klenk H.P."/>
        </authorList>
    </citation>
    <scope>NUCLEOTIDE SEQUENCE [LARGE SCALE GENOMIC DNA]</scope>
    <source>
        <strain evidence="8">ATCC 482 / DSM 20109 / BCRC 11376 / JCM 18109 / NBRC 3775 / NCIMB 8073 / NRS 134</strain>
    </source>
</reference>
<keyword evidence="3" id="KW-0378">Hydrolase</keyword>
<evidence type="ECO:0000259" key="5">
    <source>
        <dbReference type="PROSITE" id="PS50927"/>
    </source>
</evidence>
<gene>
    <name evidence="7" type="ordered locus">Cfla_2139</name>
</gene>
<dbReference type="SUPFAM" id="SSF51110">
    <property type="entry name" value="alpha-D-mannose-specific plant lectins"/>
    <property type="match status" value="2"/>
</dbReference>
<dbReference type="Proteomes" id="UP000000849">
    <property type="component" value="Chromosome"/>
</dbReference>
<dbReference type="RefSeq" id="WP_013117368.1">
    <property type="nucleotide sequence ID" value="NC_014151.1"/>
</dbReference>
<dbReference type="CDD" id="cd00028">
    <property type="entry name" value="B_lectin"/>
    <property type="match status" value="2"/>
</dbReference>
<accession>D5UG11</accession>
<dbReference type="GO" id="GO:0008234">
    <property type="term" value="F:cysteine-type peptidase activity"/>
    <property type="evidence" value="ECO:0007669"/>
    <property type="project" value="UniProtKB-KW"/>
</dbReference>
<evidence type="ECO:0000256" key="3">
    <source>
        <dbReference type="ARBA" id="ARBA00022801"/>
    </source>
</evidence>
<keyword evidence="8" id="KW-1185">Reference proteome</keyword>
<dbReference type="PROSITE" id="PS50927">
    <property type="entry name" value="BULB_LECTIN"/>
    <property type="match status" value="2"/>
</dbReference>
<dbReference type="Gene3D" id="2.90.10.10">
    <property type="entry name" value="Bulb-type lectin domain"/>
    <property type="match status" value="4"/>
</dbReference>
<feature type="domain" description="Bulb-type lectin" evidence="5">
    <location>
        <begin position="136"/>
        <end position="244"/>
    </location>
</feature>
<dbReference type="InterPro" id="IPR038765">
    <property type="entry name" value="Papain-like_cys_pep_sf"/>
</dbReference>
<evidence type="ECO:0000256" key="4">
    <source>
        <dbReference type="ARBA" id="ARBA00022807"/>
    </source>
</evidence>
<dbReference type="HOGENOM" id="CLU_739067_0_0_11"/>
<dbReference type="InterPro" id="IPR000064">
    <property type="entry name" value="NLP_P60_dom"/>
</dbReference>
<dbReference type="PANTHER" id="PTHR47359:SF3">
    <property type="entry name" value="NLP_P60 DOMAIN-CONTAINING PROTEIN-RELATED"/>
    <property type="match status" value="1"/>
</dbReference>
<dbReference type="eggNOG" id="COG1404">
    <property type="taxonomic scope" value="Bacteria"/>
</dbReference>
<dbReference type="SUPFAM" id="SSF54001">
    <property type="entry name" value="Cysteine proteinases"/>
    <property type="match status" value="1"/>
</dbReference>
<evidence type="ECO:0000259" key="6">
    <source>
        <dbReference type="PROSITE" id="PS51935"/>
    </source>
</evidence>
<dbReference type="InterPro" id="IPR051794">
    <property type="entry name" value="PG_Endopeptidase_C40"/>
</dbReference>
<dbReference type="Pfam" id="PF00877">
    <property type="entry name" value="NLPC_P60"/>
    <property type="match status" value="1"/>
</dbReference>